<evidence type="ECO:0000259" key="2">
    <source>
        <dbReference type="Pfam" id="PF13546"/>
    </source>
</evidence>
<dbReference type="PANTHER" id="PTHR33627">
    <property type="entry name" value="TRANSPOSASE"/>
    <property type="match status" value="1"/>
</dbReference>
<protein>
    <submittedName>
        <fullName evidence="3">Transposase</fullName>
    </submittedName>
</protein>
<evidence type="ECO:0000256" key="1">
    <source>
        <dbReference type="SAM" id="MobiDB-lite"/>
    </source>
</evidence>
<dbReference type="AlphaFoldDB" id="A0A4D4KS76"/>
<keyword evidence="5" id="KW-1185">Reference proteome</keyword>
<reference evidence="3 5" key="1">
    <citation type="journal article" date="2020" name="Int. J. Syst. Evol. Microbiol.">
        <title>Reclassification of Streptomyces castelarensis and Streptomyces sporoclivatus as later heterotypic synonyms of Streptomyces antimycoticus.</title>
        <authorList>
            <person name="Komaki H."/>
            <person name="Tamura T."/>
        </authorList>
    </citation>
    <scope>NUCLEOTIDE SEQUENCE [LARGE SCALE GENOMIC DNA]</scope>
    <source>
        <strain evidence="3 5">NBRC 13459</strain>
    </source>
</reference>
<dbReference type="EMBL" id="BJHW01000001">
    <property type="protein sequence ID" value="GDY49736.1"/>
    <property type="molecule type" value="Genomic_DNA"/>
</dbReference>
<dbReference type="InterPro" id="IPR038721">
    <property type="entry name" value="IS701-like_DDE_dom"/>
</dbReference>
<dbReference type="PANTHER" id="PTHR33627:SF1">
    <property type="entry name" value="TRANSPOSASE"/>
    <property type="match status" value="1"/>
</dbReference>
<name>A0A4D4KS76_STRVO</name>
<feature type="region of interest" description="Disordered" evidence="1">
    <location>
        <begin position="367"/>
        <end position="431"/>
    </location>
</feature>
<evidence type="ECO:0000313" key="5">
    <source>
        <dbReference type="Proteomes" id="UP000301309"/>
    </source>
</evidence>
<accession>A0A4D4KS76</accession>
<evidence type="ECO:0000313" key="4">
    <source>
        <dbReference type="EMBL" id="GDY60359.1"/>
    </source>
</evidence>
<feature type="domain" description="Transposase IS701-like DDE" evidence="2">
    <location>
        <begin position="8"/>
        <end position="215"/>
    </location>
</feature>
<dbReference type="Pfam" id="PF13546">
    <property type="entry name" value="DDE_5"/>
    <property type="match status" value="1"/>
</dbReference>
<dbReference type="OrthoDB" id="4954307at2"/>
<proteinExistence type="predicted"/>
<dbReference type="EMBL" id="BJHW01000002">
    <property type="protein sequence ID" value="GDY60359.1"/>
    <property type="molecule type" value="Genomic_DNA"/>
</dbReference>
<dbReference type="Proteomes" id="UP000301309">
    <property type="component" value="Unassembled WGS sequence"/>
</dbReference>
<evidence type="ECO:0000313" key="3">
    <source>
        <dbReference type="EMBL" id="GDY49736.1"/>
    </source>
</evidence>
<dbReference type="NCBIfam" id="NF033540">
    <property type="entry name" value="transpos_IS701"/>
    <property type="match status" value="1"/>
</dbReference>
<comment type="caution">
    <text evidence="3">The sequence shown here is derived from an EMBL/GenBank/DDBJ whole genome shotgun (WGS) entry which is preliminary data.</text>
</comment>
<sequence length="431" mass="47784">MLLRVGHRFGRADLRRRMRAYVHGLLGPVGRKNGWQLAEYVGHSSPAGLQHLLNRARWDADEIRDDVQAYVAERLGEDDGVLVIDETGFLKKGDTSAGVQRQYSGTAGRTENCQVAVFAAYASSRGRTLVDRELYLPKSWTSDRERCREAKVPDGRGFATKTELARVLVARALSSPLPISWVTADALYGQDWHFRHMVEEAGLGYVVAVPKSQQVKSLAGCWRIDQLVGDAPDEAWERLSCGEGAKGPRVYDWAAAQLPAIPFFDGGEPSHRRWVMARRSIARPDEIAYYLAYAPTGTAVSQLVKVAGSRWSIESCFQSAKNECGLDQYEVRRYVGWYRHITLAMLAHAFLAATTAHARTARGLEKRIAPRPAQPGRNPQAHGSLPPRDRPSPTAPHRPGAEMVLLAPPTPGHRQTLPLQTPHCWSRTSAT</sequence>
<organism evidence="3 5">
    <name type="scientific">Streptomyces violaceusniger</name>
    <dbReference type="NCBI Taxonomy" id="68280"/>
    <lineage>
        <taxon>Bacteria</taxon>
        <taxon>Bacillati</taxon>
        <taxon>Actinomycetota</taxon>
        <taxon>Actinomycetes</taxon>
        <taxon>Kitasatosporales</taxon>
        <taxon>Streptomycetaceae</taxon>
        <taxon>Streptomyces</taxon>
        <taxon>Streptomyces violaceusniger group</taxon>
    </lineage>
</organism>
<dbReference type="SUPFAM" id="SSF53098">
    <property type="entry name" value="Ribonuclease H-like"/>
    <property type="match status" value="1"/>
</dbReference>
<dbReference type="InterPro" id="IPR012337">
    <property type="entry name" value="RNaseH-like_sf"/>
</dbReference>
<gene>
    <name evidence="3" type="ORF">SVIO_003590</name>
    <name evidence="4" type="ORF">SVIO_109820</name>
</gene>
<dbReference type="InterPro" id="IPR039365">
    <property type="entry name" value="IS701-like"/>
</dbReference>